<feature type="region of interest" description="Disordered" evidence="1">
    <location>
        <begin position="194"/>
        <end position="214"/>
    </location>
</feature>
<accession>A0AAD4PZA7</accession>
<proteinExistence type="predicted"/>
<evidence type="ECO:0000313" key="2">
    <source>
        <dbReference type="EMBL" id="KAH8698831.1"/>
    </source>
</evidence>
<evidence type="ECO:0000313" key="3">
    <source>
        <dbReference type="Proteomes" id="UP001201262"/>
    </source>
</evidence>
<organism evidence="2 3">
    <name type="scientific">Talaromyces proteolyticus</name>
    <dbReference type="NCBI Taxonomy" id="1131652"/>
    <lineage>
        <taxon>Eukaryota</taxon>
        <taxon>Fungi</taxon>
        <taxon>Dikarya</taxon>
        <taxon>Ascomycota</taxon>
        <taxon>Pezizomycotina</taxon>
        <taxon>Eurotiomycetes</taxon>
        <taxon>Eurotiomycetidae</taxon>
        <taxon>Eurotiales</taxon>
        <taxon>Trichocomaceae</taxon>
        <taxon>Talaromyces</taxon>
        <taxon>Talaromyces sect. Bacilispori</taxon>
    </lineage>
</organism>
<feature type="compositionally biased region" description="Polar residues" evidence="1">
    <location>
        <begin position="203"/>
        <end position="214"/>
    </location>
</feature>
<feature type="region of interest" description="Disordered" evidence="1">
    <location>
        <begin position="378"/>
        <end position="398"/>
    </location>
</feature>
<protein>
    <submittedName>
        <fullName evidence="2">Uncharacterized protein</fullName>
    </submittedName>
</protein>
<comment type="caution">
    <text evidence="2">The sequence shown here is derived from an EMBL/GenBank/DDBJ whole genome shotgun (WGS) entry which is preliminary data.</text>
</comment>
<feature type="region of interest" description="Disordered" evidence="1">
    <location>
        <begin position="318"/>
        <end position="341"/>
    </location>
</feature>
<reference evidence="2" key="1">
    <citation type="submission" date="2021-12" db="EMBL/GenBank/DDBJ databases">
        <title>Convergent genome expansion in fungi linked to evolution of root-endophyte symbiosis.</title>
        <authorList>
            <consortium name="DOE Joint Genome Institute"/>
            <person name="Ke Y.-H."/>
            <person name="Bonito G."/>
            <person name="Liao H.-L."/>
            <person name="Looney B."/>
            <person name="Rojas-Flechas A."/>
            <person name="Nash J."/>
            <person name="Hameed K."/>
            <person name="Schadt C."/>
            <person name="Martin F."/>
            <person name="Crous P.W."/>
            <person name="Miettinen O."/>
            <person name="Magnuson J.K."/>
            <person name="Labbe J."/>
            <person name="Jacobson D."/>
            <person name="Doktycz M.J."/>
            <person name="Veneault-Fourrey C."/>
            <person name="Kuo A."/>
            <person name="Mondo S."/>
            <person name="Calhoun S."/>
            <person name="Riley R."/>
            <person name="Ohm R."/>
            <person name="LaButti K."/>
            <person name="Andreopoulos B."/>
            <person name="Pangilinan J."/>
            <person name="Nolan M."/>
            <person name="Tritt A."/>
            <person name="Clum A."/>
            <person name="Lipzen A."/>
            <person name="Daum C."/>
            <person name="Barry K."/>
            <person name="Grigoriev I.V."/>
            <person name="Vilgalys R."/>
        </authorList>
    </citation>
    <scope>NUCLEOTIDE SEQUENCE</scope>
    <source>
        <strain evidence="2">PMI_201</strain>
    </source>
</reference>
<evidence type="ECO:0000256" key="1">
    <source>
        <dbReference type="SAM" id="MobiDB-lite"/>
    </source>
</evidence>
<sequence>MSHVLKDPTGEYDGDENINLAGTFRVAFQRWTSSSKFAPTTQSGNVKHEPAYIELANEDSINEETAHGVTIHEGTAHEEPAAGPADNKLACGEPTIKSLDREADAYDSLYDDSVNGEPIVHKPLLEPDTEKFINESVHKTATDTSASDEYANESTVLVDSFRVAFARWTPSDASASTANVKEVAIVQKGIQDNLSPESVDAPSPSQGSGTASNISTAITRGINGTEDPTLDCHEVRSSTTIILHPLSRSKWNIPEPAPMFSNEAHGEPSNQNSHLHVLRTVRWMPSSIKNIQEGKLLSLPLQPTHLNEVDDETDSIASNVPVNGDILPSTTYSQPSPLKPHEIDFEPIPKEKLTRTEEPSEELKAELRAMQDAFRKGYVFKRPNHKQQKKKQKKPRDTYYVVEGSDDEEPNHKNFPPNMPEWEKVKRGYHLYQYSIQAYPRTSDYCSTSGIPSVKQGIPAFEKIPTAPTTEQMLKRLAREGHLYLDGEYDPVPYPQAADSEVNWCYFPEQPDPFKGGRGRAVYSDWIWSWLDETIYNAWIANIYRESFFDGAAHADGMRGFYVIAEWEGDINAYVDRQDFLYDSC</sequence>
<keyword evidence="3" id="KW-1185">Reference proteome</keyword>
<gene>
    <name evidence="2" type="ORF">BGW36DRAFT_358348</name>
</gene>
<dbReference type="Proteomes" id="UP001201262">
    <property type="component" value="Unassembled WGS sequence"/>
</dbReference>
<feature type="compositionally biased region" description="Basic residues" evidence="1">
    <location>
        <begin position="378"/>
        <end position="394"/>
    </location>
</feature>
<dbReference type="GeneID" id="70244247"/>
<dbReference type="AlphaFoldDB" id="A0AAD4PZA7"/>
<dbReference type="EMBL" id="JAJTJA010000005">
    <property type="protein sequence ID" value="KAH8698831.1"/>
    <property type="molecule type" value="Genomic_DNA"/>
</dbReference>
<name>A0AAD4PZA7_9EURO</name>
<dbReference type="RefSeq" id="XP_046073295.1">
    <property type="nucleotide sequence ID" value="XM_046213960.1"/>
</dbReference>